<dbReference type="Pfam" id="PF01663">
    <property type="entry name" value="Phosphodiest"/>
    <property type="match status" value="1"/>
</dbReference>
<proteinExistence type="predicted"/>
<evidence type="ECO:0000313" key="5">
    <source>
        <dbReference type="Proteomes" id="UP001333710"/>
    </source>
</evidence>
<sequence>MKILFAKTLLTLCALLVSTAALADKPKLVVQITVDQLRGDLLFRYQDNFLNSNNNKGFNRFLRDGTIFTNAHYRHAATLTAVGHATLATGAIPSQHGLIGNNWYDVAGETEMYCVADKDTKILQGEGKSASPKNLMASTFSDELHFATNGKAKIYSVSVKDRGAVLTGGQFGKSFWMDKNSGNFVTSSWYYDAMPDWAKAFNEGGLKDSWVGAQWTLSKPESVYINSTENRIYQIPPRGFSRGFPHGLPEEANKNYYKALNMTPFADELTAEFAKHITAQNALGKDEVTDFLAISFSLNDYIGHNYGPFSREAEDGLYQLDAVLADLFNFLDEQVGLEHVLLTLSADHGVDAIPEYKKSLGFAGLRGDVSSKLKQFVKGYAEEKDIDGELLSFIRLPNIYLNHSTIKSADLDLEDVLEDFAEELASYEEIGAVYTSEDLAAGTAKTDPVSQQISNNFVAERSGDLIVVQKTSTMLGNYSAATHGSPYKYDTHVPVYFTGWKVKPQRLTRLVSPEDIAVTLSATLNIGYPDKSTGSVLAEIAELP</sequence>
<dbReference type="KEGG" id="pmaw:MACH26_08920"/>
<dbReference type="InterPro" id="IPR002591">
    <property type="entry name" value="Phosphodiest/P_Trfase"/>
</dbReference>
<evidence type="ECO:0000256" key="3">
    <source>
        <dbReference type="SAM" id="SignalP"/>
    </source>
</evidence>
<keyword evidence="3" id="KW-0732">Signal</keyword>
<dbReference type="GO" id="GO:0004035">
    <property type="term" value="F:alkaline phosphatase activity"/>
    <property type="evidence" value="ECO:0007669"/>
    <property type="project" value="InterPro"/>
</dbReference>
<keyword evidence="1" id="KW-0597">Phosphoprotein</keyword>
<dbReference type="PIRSF" id="PIRSF031924">
    <property type="entry name" value="Pi-irrepressible_AP"/>
    <property type="match status" value="1"/>
</dbReference>
<accession>A0AA48KNC9</accession>
<feature type="active site" description="Phosphothreonine intermediate" evidence="1">
    <location>
        <position position="80"/>
    </location>
</feature>
<dbReference type="InterPro" id="IPR026263">
    <property type="entry name" value="Alkaline_phosphatase_prok"/>
</dbReference>
<feature type="binding site" evidence="2">
    <location>
        <position position="101"/>
    </location>
    <ligand>
        <name>substrate</name>
    </ligand>
</feature>
<dbReference type="AlphaFoldDB" id="A0AA48KNC9"/>
<evidence type="ECO:0000256" key="1">
    <source>
        <dbReference type="PIRSR" id="PIRSR031924-50"/>
    </source>
</evidence>
<reference evidence="4" key="1">
    <citation type="submission" date="2023-01" db="EMBL/GenBank/DDBJ databases">
        <title>Complete genome sequence of Planctobacterium marinum strain Dej080120_11.</title>
        <authorList>
            <person name="Ueki S."/>
            <person name="Maruyama F."/>
        </authorList>
    </citation>
    <scope>NUCLEOTIDE SEQUENCE</scope>
    <source>
        <strain evidence="4">Dej080120_11</strain>
    </source>
</reference>
<dbReference type="RefSeq" id="WP_338291337.1">
    <property type="nucleotide sequence ID" value="NZ_AP027272.1"/>
</dbReference>
<gene>
    <name evidence="4" type="ORF">MACH26_08920</name>
</gene>
<organism evidence="4 5">
    <name type="scientific">Planctobacterium marinum</name>
    <dbReference type="NCBI Taxonomy" id="1631968"/>
    <lineage>
        <taxon>Bacteria</taxon>
        <taxon>Pseudomonadati</taxon>
        <taxon>Pseudomonadota</taxon>
        <taxon>Gammaproteobacteria</taxon>
        <taxon>Alteromonadales</taxon>
        <taxon>Alteromonadaceae</taxon>
        <taxon>Planctobacterium</taxon>
    </lineage>
</organism>
<dbReference type="SUPFAM" id="SSF53649">
    <property type="entry name" value="Alkaline phosphatase-like"/>
    <property type="match status" value="1"/>
</dbReference>
<dbReference type="PANTHER" id="PTHR10151:SF114">
    <property type="entry name" value="ECTONUCLEOTIDE PYROPHOSPHATASE_PHOSPHODIESTERASE C27A7.3"/>
    <property type="match status" value="1"/>
</dbReference>
<dbReference type="PANTHER" id="PTHR10151">
    <property type="entry name" value="ECTONUCLEOTIDE PYROPHOSPHATASE/PHOSPHODIESTERASE"/>
    <property type="match status" value="1"/>
</dbReference>
<feature type="binding site" evidence="2">
    <location>
        <begin position="160"/>
        <end position="162"/>
    </location>
    <ligand>
        <name>substrate</name>
    </ligand>
</feature>
<feature type="signal peptide" evidence="3">
    <location>
        <begin position="1"/>
        <end position="23"/>
    </location>
</feature>
<dbReference type="Gene3D" id="3.30.1360.150">
    <property type="match status" value="1"/>
</dbReference>
<dbReference type="InterPro" id="IPR017850">
    <property type="entry name" value="Alkaline_phosphatase_core_sf"/>
</dbReference>
<name>A0AA48KNC9_9ALTE</name>
<evidence type="ECO:0000256" key="2">
    <source>
        <dbReference type="PIRSR" id="PIRSR031924-51"/>
    </source>
</evidence>
<dbReference type="Proteomes" id="UP001333710">
    <property type="component" value="Chromosome"/>
</dbReference>
<evidence type="ECO:0000313" key="4">
    <source>
        <dbReference type="EMBL" id="BDX05371.1"/>
    </source>
</evidence>
<feature type="chain" id="PRO_5041331820" evidence="3">
    <location>
        <begin position="24"/>
        <end position="544"/>
    </location>
</feature>
<keyword evidence="5" id="KW-1185">Reference proteome</keyword>
<protein>
    <submittedName>
        <fullName evidence="4">Alkaline phosphatase family protein</fullName>
    </submittedName>
</protein>
<dbReference type="Gene3D" id="3.40.720.10">
    <property type="entry name" value="Alkaline Phosphatase, subunit A"/>
    <property type="match status" value="1"/>
</dbReference>
<dbReference type="EMBL" id="AP027272">
    <property type="protein sequence ID" value="BDX05371.1"/>
    <property type="molecule type" value="Genomic_DNA"/>
</dbReference>
<dbReference type="CDD" id="cd16016">
    <property type="entry name" value="AP-SPAP"/>
    <property type="match status" value="1"/>
</dbReference>